<dbReference type="PANTHER" id="PTHR43383:SF2">
    <property type="entry name" value="AMIDOHYDROLASE 2 FAMILY PROTEIN"/>
    <property type="match status" value="1"/>
</dbReference>
<dbReference type="Gene3D" id="3.20.20.140">
    <property type="entry name" value="Metal-dependent hydrolases"/>
    <property type="match status" value="1"/>
</dbReference>
<organism evidence="1 2">
    <name type="scientific">Marasmius tenuissimus</name>
    <dbReference type="NCBI Taxonomy" id="585030"/>
    <lineage>
        <taxon>Eukaryota</taxon>
        <taxon>Fungi</taxon>
        <taxon>Dikarya</taxon>
        <taxon>Basidiomycota</taxon>
        <taxon>Agaricomycotina</taxon>
        <taxon>Agaricomycetes</taxon>
        <taxon>Agaricomycetidae</taxon>
        <taxon>Agaricales</taxon>
        <taxon>Marasmiineae</taxon>
        <taxon>Marasmiaceae</taxon>
        <taxon>Marasmius</taxon>
    </lineage>
</organism>
<evidence type="ECO:0000313" key="1">
    <source>
        <dbReference type="EMBL" id="KAL0057773.1"/>
    </source>
</evidence>
<dbReference type="EMBL" id="JBBXMP010000440">
    <property type="protein sequence ID" value="KAL0057773.1"/>
    <property type="molecule type" value="Genomic_DNA"/>
</dbReference>
<comment type="caution">
    <text evidence="1">The sequence shown here is derived from an EMBL/GenBank/DDBJ whole genome shotgun (WGS) entry which is preliminary data.</text>
</comment>
<dbReference type="Proteomes" id="UP001437256">
    <property type="component" value="Unassembled WGS sequence"/>
</dbReference>
<gene>
    <name evidence="1" type="ORF">AAF712_015577</name>
</gene>
<sequence length="252" mass="28551">MPLLKELADAALNYPAIDNHAHPLLKEEYKDEFPLEHLVSEASGNGLIEDTPHTLAFIRATKQLAPILGLEKNAYWEEIKLRRNEISYLELCNMLMEPCKIQCLLLDDGLGGVEEYAEGLEWHSEQFCDTRRIVRVEVEAENILKELISQDPDQPLHLSRFQENITHTITELARDPTVVGFKSVVCYRTGLDVAPTRAGFDAISFEAQWNALKTKFMQQGTLRLEVKFLNDLVVRTALEVAGEYDKPGKSPS</sequence>
<evidence type="ECO:0000313" key="2">
    <source>
        <dbReference type="Proteomes" id="UP001437256"/>
    </source>
</evidence>
<reference evidence="1 2" key="1">
    <citation type="submission" date="2024-05" db="EMBL/GenBank/DDBJ databases">
        <title>A draft genome resource for the thread blight pathogen Marasmius tenuissimus strain MS-2.</title>
        <authorList>
            <person name="Yulfo-Soto G.E."/>
            <person name="Baruah I.K."/>
            <person name="Amoako-Attah I."/>
            <person name="Bukari Y."/>
            <person name="Meinhardt L.W."/>
            <person name="Bailey B.A."/>
            <person name="Cohen S.P."/>
        </authorList>
    </citation>
    <scope>NUCLEOTIDE SEQUENCE [LARGE SCALE GENOMIC DNA]</scope>
    <source>
        <strain evidence="1 2">MS-2</strain>
    </source>
</reference>
<name>A0ABR2Z8Z4_9AGAR</name>
<dbReference type="PANTHER" id="PTHR43383">
    <property type="entry name" value="NODULIN 6"/>
    <property type="match status" value="1"/>
</dbReference>
<accession>A0ABR2Z8Z4</accession>
<protein>
    <submittedName>
        <fullName evidence="1">Uncharacterized protein</fullName>
    </submittedName>
</protein>
<proteinExistence type="predicted"/>
<keyword evidence="2" id="KW-1185">Reference proteome</keyword>